<dbReference type="RefSeq" id="XP_015274259.1">
    <property type="nucleotide sequence ID" value="XM_015418773.1"/>
</dbReference>
<feature type="region of interest" description="Disordered" evidence="1">
    <location>
        <begin position="288"/>
        <end position="369"/>
    </location>
</feature>
<evidence type="ECO:0000256" key="1">
    <source>
        <dbReference type="SAM" id="MobiDB-lite"/>
    </source>
</evidence>
<dbReference type="Proteomes" id="UP000694871">
    <property type="component" value="Unplaced"/>
</dbReference>
<dbReference type="PANTHER" id="PTHR20859:SF90">
    <property type="entry name" value="INTERLEUKIN-10 RECEPTOR SUBUNIT ALPHA"/>
    <property type="match status" value="1"/>
</dbReference>
<dbReference type="InterPro" id="IPR036116">
    <property type="entry name" value="FN3_sf"/>
</dbReference>
<accession>A0ABM1KKM2</accession>
<protein>
    <submittedName>
        <fullName evidence="4">Interleukin-10 receptor subunit alpha</fullName>
    </submittedName>
</protein>
<dbReference type="InterPro" id="IPR013783">
    <property type="entry name" value="Ig-like_fold"/>
</dbReference>
<dbReference type="SUPFAM" id="SSF49265">
    <property type="entry name" value="Fibronectin type III"/>
    <property type="match status" value="1"/>
</dbReference>
<dbReference type="InterPro" id="IPR050650">
    <property type="entry name" value="Type-II_Cytokine-TF_Rcpt"/>
</dbReference>
<feature type="region of interest" description="Disordered" evidence="1">
    <location>
        <begin position="381"/>
        <end position="412"/>
    </location>
</feature>
<proteinExistence type="predicted"/>
<feature type="region of interest" description="Disordered" evidence="1">
    <location>
        <begin position="27"/>
        <end position="50"/>
    </location>
</feature>
<keyword evidence="4" id="KW-0675">Receptor</keyword>
<dbReference type="Pfam" id="PF09294">
    <property type="entry name" value="Interfer-bind"/>
    <property type="match status" value="1"/>
</dbReference>
<gene>
    <name evidence="4" type="primary">IL10RA</name>
</gene>
<name>A0ABM1KKM2_GEKJA</name>
<sequence length="518" mass="54235">MQGEVSGSGARCVSLAGVFSGERQTPADERLHTPHRPAAAGSGGTPGGRARERQAAVGYRKLRTLLWVWATLQLWNMSLSLSGNTLRVTLELPVHRGKDSTLAYEDLHPGGWSKYRVYVRRVSDNTEQVLVESNRTFELPLLSWGERYCLSVEPHLPSRPNPAKRTEEQCISTPPPEGGAWATAILSSALLSLVALGTLAAAWVRARVKKPMETPSVLKSFRKQTSPWLRSEPWTLGMSGGDPCSDVESIHPIPLGLKAHPHPYPARASHSGRAACRVPEQVMCWTPEAVPSSKAGGPRLRDRTDGSGCSTDSGICLQDPPGSHSLLPPTGPQGGRGGQSPGSSKEGCGLEPEEEGLPLGPPAPEAPPVGLDTGEALAQAVPPHARVSRGQRQAGGPGEALGSSGCPPGPEGVAKPVLASGYLKQASVAVLPSPGAQGADAPEASWGPPMGSARLGRRLSLSSLAPGGLEPLPCLPPESPKALLASGFLGQEPAWPSAHLSLLCASAHLSLSFPRCRV</sequence>
<organism evidence="3 4">
    <name type="scientific">Gekko japonicus</name>
    <name type="common">Schlegel's Japanese gecko</name>
    <dbReference type="NCBI Taxonomy" id="146911"/>
    <lineage>
        <taxon>Eukaryota</taxon>
        <taxon>Metazoa</taxon>
        <taxon>Chordata</taxon>
        <taxon>Craniata</taxon>
        <taxon>Vertebrata</taxon>
        <taxon>Euteleostomi</taxon>
        <taxon>Lepidosauria</taxon>
        <taxon>Squamata</taxon>
        <taxon>Bifurcata</taxon>
        <taxon>Gekkota</taxon>
        <taxon>Gekkonidae</taxon>
        <taxon>Gekkoninae</taxon>
        <taxon>Gekko</taxon>
    </lineage>
</organism>
<evidence type="ECO:0000313" key="4">
    <source>
        <dbReference type="RefSeq" id="XP_015274259.1"/>
    </source>
</evidence>
<dbReference type="Gene3D" id="2.60.40.10">
    <property type="entry name" value="Immunoglobulins"/>
    <property type="match status" value="1"/>
</dbReference>
<dbReference type="InterPro" id="IPR015373">
    <property type="entry name" value="Interferon/interleukin_rcp_dom"/>
</dbReference>
<reference evidence="4" key="1">
    <citation type="submission" date="2025-08" db="UniProtKB">
        <authorList>
            <consortium name="RefSeq"/>
        </authorList>
    </citation>
    <scope>IDENTIFICATION</scope>
</reference>
<keyword evidence="3" id="KW-1185">Reference proteome</keyword>
<dbReference type="PANTHER" id="PTHR20859">
    <property type="entry name" value="INTERFERON/INTERLEUKIN RECEPTOR"/>
    <property type="match status" value="1"/>
</dbReference>
<evidence type="ECO:0000259" key="2">
    <source>
        <dbReference type="Pfam" id="PF09294"/>
    </source>
</evidence>
<dbReference type="GeneID" id="107116775"/>
<evidence type="ECO:0000313" key="3">
    <source>
        <dbReference type="Proteomes" id="UP000694871"/>
    </source>
</evidence>
<feature type="domain" description="Interferon/interleukin receptor" evidence="2">
    <location>
        <begin position="77"/>
        <end position="174"/>
    </location>
</feature>